<evidence type="ECO:0000259" key="1">
    <source>
        <dbReference type="Pfam" id="PF13086"/>
    </source>
</evidence>
<evidence type="ECO:0000313" key="3">
    <source>
        <dbReference type="EMBL" id="MPM37009.1"/>
    </source>
</evidence>
<dbReference type="EMBL" id="VSSQ01007798">
    <property type="protein sequence ID" value="MPM37009.1"/>
    <property type="molecule type" value="Genomic_DNA"/>
</dbReference>
<dbReference type="InterPro" id="IPR047187">
    <property type="entry name" value="SF1_C_Upf1"/>
</dbReference>
<dbReference type="InterPro" id="IPR041677">
    <property type="entry name" value="DNA2/NAM7_AAA_11"/>
</dbReference>
<dbReference type="InterPro" id="IPR045055">
    <property type="entry name" value="DNA2/NAM7-like"/>
</dbReference>
<feature type="domain" description="DNA2/NAM7 helicase helicase" evidence="1">
    <location>
        <begin position="56"/>
        <end position="133"/>
    </location>
</feature>
<comment type="caution">
    <text evidence="3">The sequence shown here is derived from an EMBL/GenBank/DDBJ whole genome shotgun (WGS) entry which is preliminary data.</text>
</comment>
<dbReference type="Pfam" id="PF13087">
    <property type="entry name" value="AAA_12"/>
    <property type="match status" value="1"/>
</dbReference>
<dbReference type="GO" id="GO:0004386">
    <property type="term" value="F:helicase activity"/>
    <property type="evidence" value="ECO:0007669"/>
    <property type="project" value="InterPro"/>
</dbReference>
<dbReference type="Gene3D" id="3.40.50.300">
    <property type="entry name" value="P-loop containing nucleotide triphosphate hydrolases"/>
    <property type="match status" value="2"/>
</dbReference>
<dbReference type="InterPro" id="IPR027417">
    <property type="entry name" value="P-loop_NTPase"/>
</dbReference>
<protein>
    <recommendedName>
        <fullName evidence="4">DNA helicase</fullName>
    </recommendedName>
</protein>
<dbReference type="Pfam" id="PF13086">
    <property type="entry name" value="AAA_11"/>
    <property type="match status" value="1"/>
</dbReference>
<dbReference type="SUPFAM" id="SSF52540">
    <property type="entry name" value="P-loop containing nucleoside triphosphate hydrolases"/>
    <property type="match status" value="1"/>
</dbReference>
<reference evidence="3" key="1">
    <citation type="submission" date="2019-08" db="EMBL/GenBank/DDBJ databases">
        <authorList>
            <person name="Kucharzyk K."/>
            <person name="Murdoch R.W."/>
            <person name="Higgins S."/>
            <person name="Loffler F."/>
        </authorList>
    </citation>
    <scope>NUCLEOTIDE SEQUENCE</scope>
</reference>
<dbReference type="CDD" id="cd18808">
    <property type="entry name" value="SF1_C_Upf1"/>
    <property type="match status" value="1"/>
</dbReference>
<dbReference type="AlphaFoldDB" id="A0A644Z8P7"/>
<evidence type="ECO:0008006" key="4">
    <source>
        <dbReference type="Google" id="ProtNLM"/>
    </source>
</evidence>
<proteinExistence type="predicted"/>
<name>A0A644Z8P7_9ZZZZ</name>
<evidence type="ECO:0000259" key="2">
    <source>
        <dbReference type="Pfam" id="PF13087"/>
    </source>
</evidence>
<feature type="domain" description="DNA2/NAM7 helicase-like C-terminal" evidence="2">
    <location>
        <begin position="155"/>
        <end position="368"/>
    </location>
</feature>
<dbReference type="PANTHER" id="PTHR10887">
    <property type="entry name" value="DNA2/NAM7 HELICASE FAMILY"/>
    <property type="match status" value="1"/>
</dbReference>
<dbReference type="InterPro" id="IPR041679">
    <property type="entry name" value="DNA2/NAM7-like_C"/>
</dbReference>
<dbReference type="PANTHER" id="PTHR10887:SF495">
    <property type="entry name" value="HELICASE SENATAXIN ISOFORM X1-RELATED"/>
    <property type="match status" value="1"/>
</dbReference>
<gene>
    <name evidence="3" type="ORF">SDC9_83613</name>
</gene>
<organism evidence="3">
    <name type="scientific">bioreactor metagenome</name>
    <dbReference type="NCBI Taxonomy" id="1076179"/>
    <lineage>
        <taxon>unclassified sequences</taxon>
        <taxon>metagenomes</taxon>
        <taxon>ecological metagenomes</taxon>
    </lineage>
</organism>
<accession>A0A644Z8P7</accession>
<sequence>MLVLAYTNRAVDELCEAINAAFGCKDENSCNYIRVGSELSCAEAYRDRLLQNISEKASNRESLRTTIRKTRIVVSTLASINGKPELFSLKKFDVAIIDEASQILEPQIIGLLPRFDKFIMIGDHHQLPAIVLQKKQVAAIHEPELTGAGITSCAHSLFERLLRNCVGNNWTHAYTQLTIQGRMHEQIAAFPSTHFYPQALLSAKEWQAQPWRSSFPETGNVFLQHVSKSRIAFFSTEQLPPQSTSSKTNTPEAEIVAEVIRSVATVYAHDRRNFDPRNIGIIAPYRNQIALIKHKLEKAGIPAYENIMVDTVERFQGSQCDVIIISFCVNKPYQLHFLCNLNDEGTVDRKLNVSLTRARQQLFMVGNRQILKKHPVYATLMEFLKEKTVVLEATGINP</sequence>